<organism evidence="13 14">
    <name type="scientific">Umbelopsis ramanniana AG</name>
    <dbReference type="NCBI Taxonomy" id="1314678"/>
    <lineage>
        <taxon>Eukaryota</taxon>
        <taxon>Fungi</taxon>
        <taxon>Fungi incertae sedis</taxon>
        <taxon>Mucoromycota</taxon>
        <taxon>Mucoromycotina</taxon>
        <taxon>Umbelopsidomycetes</taxon>
        <taxon>Umbelopsidales</taxon>
        <taxon>Umbelopsidaceae</taxon>
        <taxon>Umbelopsis</taxon>
    </lineage>
</organism>
<feature type="binding site" evidence="9">
    <location>
        <begin position="435"/>
        <end position="438"/>
    </location>
    <ligand>
        <name>3'-phosphoadenylyl sulfate</name>
        <dbReference type="ChEBI" id="CHEBI:58339"/>
        <note>allosteric inhibitor</note>
    </ligand>
</feature>
<keyword evidence="3 9" id="KW-0021">Allosteric enzyme</keyword>
<dbReference type="EMBL" id="MU620898">
    <property type="protein sequence ID" value="KAI8582863.1"/>
    <property type="molecule type" value="Genomic_DNA"/>
</dbReference>
<evidence type="ECO:0000256" key="8">
    <source>
        <dbReference type="ARBA" id="ARBA00062002"/>
    </source>
</evidence>
<dbReference type="Pfam" id="PF01583">
    <property type="entry name" value="APS_kinase"/>
    <property type="match status" value="1"/>
</dbReference>
<dbReference type="GO" id="GO:0004781">
    <property type="term" value="F:sulfate adenylyltransferase (ATP) activity"/>
    <property type="evidence" value="ECO:0007669"/>
    <property type="project" value="UniProtKB-UniRule"/>
</dbReference>
<feature type="active site" evidence="9">
    <location>
        <position position="201"/>
    </location>
</feature>
<dbReference type="CDD" id="cd00517">
    <property type="entry name" value="ATPS"/>
    <property type="match status" value="1"/>
</dbReference>
<dbReference type="InterPro" id="IPR002650">
    <property type="entry name" value="Sulphate_adenylyltransferase"/>
</dbReference>
<dbReference type="SUPFAM" id="SSF88697">
    <property type="entry name" value="PUA domain-like"/>
    <property type="match status" value="1"/>
</dbReference>
<keyword evidence="7 9" id="KW-0067">ATP-binding</keyword>
<dbReference type="GO" id="GO:0019379">
    <property type="term" value="P:sulfate assimilation, phosphoadenylyl sulfate reduction by phosphoadenylyl-sulfate reductase (thioredoxin)"/>
    <property type="evidence" value="ECO:0007669"/>
    <property type="project" value="TreeGrafter"/>
</dbReference>
<evidence type="ECO:0000259" key="11">
    <source>
        <dbReference type="Pfam" id="PF01747"/>
    </source>
</evidence>
<evidence type="ECO:0000256" key="6">
    <source>
        <dbReference type="ARBA" id="ARBA00022741"/>
    </source>
</evidence>
<dbReference type="Proteomes" id="UP001206595">
    <property type="component" value="Unassembled WGS sequence"/>
</dbReference>
<gene>
    <name evidence="9" type="primary">MET3</name>
    <name evidence="13" type="ORF">K450DRAFT_225204</name>
</gene>
<feature type="binding site" evidence="9">
    <location>
        <begin position="198"/>
        <end position="201"/>
    </location>
    <ligand>
        <name>ATP</name>
        <dbReference type="ChEBI" id="CHEBI:30616"/>
    </ligand>
</feature>
<comment type="subunit">
    <text evidence="8 9">Homohexamer. Dimer of trimers.</text>
</comment>
<dbReference type="AlphaFoldDB" id="A0AAD5EFQ1"/>
<comment type="caution">
    <text evidence="13">The sequence shown here is derived from an EMBL/GenBank/DDBJ whole genome shotgun (WGS) entry which is preliminary data.</text>
</comment>
<evidence type="ECO:0000256" key="7">
    <source>
        <dbReference type="ARBA" id="ARBA00022840"/>
    </source>
</evidence>
<comment type="catalytic activity">
    <reaction evidence="1">
        <text>adenosine 5'-phosphosulfate + ATP = 3'-phosphoadenylyl sulfate + ADP + H(+)</text>
        <dbReference type="Rhea" id="RHEA:24152"/>
        <dbReference type="ChEBI" id="CHEBI:15378"/>
        <dbReference type="ChEBI" id="CHEBI:30616"/>
        <dbReference type="ChEBI" id="CHEBI:58243"/>
        <dbReference type="ChEBI" id="CHEBI:58339"/>
        <dbReference type="ChEBI" id="CHEBI:456216"/>
        <dbReference type="EC" id="2.7.1.25"/>
    </reaction>
</comment>
<comment type="catalytic activity">
    <reaction evidence="9">
        <text>sulfate + ATP + H(+) = adenosine 5'-phosphosulfate + diphosphate</text>
        <dbReference type="Rhea" id="RHEA:18133"/>
        <dbReference type="ChEBI" id="CHEBI:15378"/>
        <dbReference type="ChEBI" id="CHEBI:16189"/>
        <dbReference type="ChEBI" id="CHEBI:30616"/>
        <dbReference type="ChEBI" id="CHEBI:33019"/>
        <dbReference type="ChEBI" id="CHEBI:58243"/>
        <dbReference type="EC" id="2.7.7.4"/>
    </reaction>
</comment>
<protein>
    <recommendedName>
        <fullName evidence="9">Sulfate adenylyltransferase</fullName>
        <ecNumber evidence="9">2.7.7.4</ecNumber>
    </recommendedName>
    <alternativeName>
        <fullName evidence="9">ATP-sulfurylase</fullName>
    </alternativeName>
    <alternativeName>
        <fullName evidence="9">Sulfate adenylate transferase</fullName>
        <shortName evidence="9">SAT</shortName>
    </alternativeName>
</protein>
<comment type="similarity">
    <text evidence="9">In the C-terminal section; belongs to the APS kinase family.</text>
</comment>
<dbReference type="InterPro" id="IPR025980">
    <property type="entry name" value="ATP-Sase_PUA-like_dom"/>
</dbReference>
<evidence type="ECO:0000313" key="14">
    <source>
        <dbReference type="Proteomes" id="UP001206595"/>
    </source>
</evidence>
<feature type="active site" evidence="9">
    <location>
        <position position="200"/>
    </location>
</feature>
<reference evidence="13" key="2">
    <citation type="journal article" date="2022" name="Proc. Natl. Acad. Sci. U.S.A.">
        <title>Diploid-dominant life cycles characterize the early evolution of Fungi.</title>
        <authorList>
            <person name="Amses K.R."/>
            <person name="Simmons D.R."/>
            <person name="Longcore J.E."/>
            <person name="Mondo S.J."/>
            <person name="Seto K."/>
            <person name="Jeronimo G.H."/>
            <person name="Bonds A.E."/>
            <person name="Quandt C.A."/>
            <person name="Davis W.J."/>
            <person name="Chang Y."/>
            <person name="Federici B.A."/>
            <person name="Kuo A."/>
            <person name="LaButti K."/>
            <person name="Pangilinan J."/>
            <person name="Andreopoulos W."/>
            <person name="Tritt A."/>
            <person name="Riley R."/>
            <person name="Hundley H."/>
            <person name="Johnson J."/>
            <person name="Lipzen A."/>
            <person name="Barry K."/>
            <person name="Lang B.F."/>
            <person name="Cuomo C.A."/>
            <person name="Buchler N.E."/>
            <person name="Grigoriev I.V."/>
            <person name="Spatafora J.W."/>
            <person name="Stajich J.E."/>
            <person name="James T.Y."/>
        </authorList>
    </citation>
    <scope>NUCLEOTIDE SEQUENCE</scope>
    <source>
        <strain evidence="13">AG</strain>
    </source>
</reference>
<keyword evidence="9" id="KW-0028">Amino-acid biosynthesis</keyword>
<dbReference type="GO" id="GO:0010134">
    <property type="term" value="P:sulfate assimilation via adenylyl sulfate reduction"/>
    <property type="evidence" value="ECO:0007669"/>
    <property type="project" value="TreeGrafter"/>
</dbReference>
<dbReference type="PANTHER" id="PTHR42700:SF1">
    <property type="entry name" value="SULFATE ADENYLYLTRANSFERASE"/>
    <property type="match status" value="1"/>
</dbReference>
<evidence type="ECO:0000256" key="2">
    <source>
        <dbReference type="ARBA" id="ARBA00022490"/>
    </source>
</evidence>
<feature type="binding site" evidence="9">
    <location>
        <position position="200"/>
    </location>
    <ligand>
        <name>sulfate</name>
        <dbReference type="ChEBI" id="CHEBI:16189"/>
    </ligand>
</feature>
<reference evidence="13" key="1">
    <citation type="submission" date="2021-06" db="EMBL/GenBank/DDBJ databases">
        <authorList>
            <consortium name="DOE Joint Genome Institute"/>
            <person name="Mondo S.J."/>
            <person name="Amses K.R."/>
            <person name="Simmons D.R."/>
            <person name="Longcore J.E."/>
            <person name="Seto K."/>
            <person name="Alves G.H."/>
            <person name="Bonds A.E."/>
            <person name="Quandt C.A."/>
            <person name="Davis W.J."/>
            <person name="Chang Y."/>
            <person name="Letcher P.M."/>
            <person name="Powell M.J."/>
            <person name="Kuo A."/>
            <person name="Labutti K."/>
            <person name="Pangilinan J."/>
            <person name="Andreopoulos W."/>
            <person name="Tritt A."/>
            <person name="Riley R."/>
            <person name="Hundley H."/>
            <person name="Johnson J."/>
            <person name="Lipzen A."/>
            <person name="Barry K."/>
            <person name="Berbee M.L."/>
            <person name="Buchler N.E."/>
            <person name="Grigoriev I.V."/>
            <person name="Spatafora J.W."/>
            <person name="Stajich J.E."/>
            <person name="James T.Y."/>
        </authorList>
    </citation>
    <scope>NUCLEOTIDE SEQUENCE</scope>
    <source>
        <strain evidence="13">AG</strain>
    </source>
</reference>
<evidence type="ECO:0000256" key="1">
    <source>
        <dbReference type="ARBA" id="ARBA00001823"/>
    </source>
</evidence>
<keyword evidence="9" id="KW-0486">Methionine biosynthesis</keyword>
<feature type="region of interest" description="N-terminal" evidence="9">
    <location>
        <begin position="1"/>
        <end position="170"/>
    </location>
</feature>
<comment type="subcellular location">
    <subcellularLocation>
        <location evidence="9">Cytoplasm</location>
    </subcellularLocation>
</comment>
<evidence type="ECO:0000256" key="4">
    <source>
        <dbReference type="ARBA" id="ARBA00022679"/>
    </source>
</evidence>
<comment type="caution">
    <text evidence="9">Lacks conserved residue(s) required for the propagation of feature annotation.</text>
</comment>
<evidence type="ECO:0000256" key="5">
    <source>
        <dbReference type="ARBA" id="ARBA00022695"/>
    </source>
</evidence>
<dbReference type="HAMAP" id="MF_03106">
    <property type="entry name" value="Sulf_adenylyltr_euk"/>
    <property type="match status" value="1"/>
</dbReference>
<feature type="binding site" evidence="9">
    <location>
        <position position="296"/>
    </location>
    <ligand>
        <name>sulfate</name>
        <dbReference type="ChEBI" id="CHEBI:16189"/>
    </ligand>
</feature>
<accession>A0AAD5EFQ1</accession>
<feature type="region of interest" description="Allosteric regulation domain; adenylyl-sulfate kinase-like" evidence="9">
    <location>
        <begin position="396"/>
        <end position="574"/>
    </location>
</feature>
<dbReference type="PANTHER" id="PTHR42700">
    <property type="entry name" value="SULFATE ADENYLYLTRANSFERASE"/>
    <property type="match status" value="1"/>
</dbReference>
<dbReference type="InterPro" id="IPR059117">
    <property type="entry name" value="APS_kinase_dom"/>
</dbReference>
<dbReference type="EC" id="2.7.7.4" evidence="9"/>
<keyword evidence="2 9" id="KW-0963">Cytoplasm</keyword>
<dbReference type="Pfam" id="PF01747">
    <property type="entry name" value="ATP-sulfurylase"/>
    <property type="match status" value="1"/>
</dbReference>
<dbReference type="NCBIfam" id="NF004040">
    <property type="entry name" value="PRK05537.1"/>
    <property type="match status" value="1"/>
</dbReference>
<evidence type="ECO:0000313" key="13">
    <source>
        <dbReference type="EMBL" id="KAI8582863.1"/>
    </source>
</evidence>
<dbReference type="Gene3D" id="3.10.400.10">
    <property type="entry name" value="Sulfate adenylyltransferase"/>
    <property type="match status" value="1"/>
</dbReference>
<feature type="binding site" evidence="9">
    <location>
        <position position="198"/>
    </location>
    <ligand>
        <name>sulfate</name>
        <dbReference type="ChEBI" id="CHEBI:16189"/>
    </ligand>
</feature>
<evidence type="ECO:0000259" key="12">
    <source>
        <dbReference type="Pfam" id="PF14306"/>
    </source>
</evidence>
<proteinExistence type="inferred from homology"/>
<comment type="pathway">
    <text evidence="9">Sulfur metabolism; hydrogen sulfide biosynthesis; sulfite from sulfate: step 1/3.</text>
</comment>
<keyword evidence="14" id="KW-1185">Reference proteome</keyword>
<dbReference type="FunFam" id="3.40.50.620:FF:000052">
    <property type="entry name" value="Sulfate adenylyltransferase"/>
    <property type="match status" value="1"/>
</dbReference>
<feature type="domain" description="APS kinase" evidence="10">
    <location>
        <begin position="396"/>
        <end position="548"/>
    </location>
</feature>
<dbReference type="InterPro" id="IPR002891">
    <property type="entry name" value="APS"/>
</dbReference>
<comment type="function">
    <text evidence="9">Catalyzes the first intracellular reaction of sulfate assimilation, forming adenosine-5'-phosphosulfate (APS) from inorganic sulfate and ATP. Plays an important role in sulfate activation as a component of the biosynthesis pathway of sulfur-containing amino acids.</text>
</comment>
<dbReference type="GO" id="GO:0005524">
    <property type="term" value="F:ATP binding"/>
    <property type="evidence" value="ECO:0007669"/>
    <property type="project" value="UniProtKB-KW"/>
</dbReference>
<keyword evidence="9" id="KW-0198">Cysteine biosynthesis</keyword>
<feature type="binding site" evidence="9">
    <location>
        <position position="334"/>
    </location>
    <ligand>
        <name>ATP</name>
        <dbReference type="ChEBI" id="CHEBI:30616"/>
    </ligand>
</feature>
<dbReference type="GO" id="GO:0070814">
    <property type="term" value="P:hydrogen sulfide biosynthetic process"/>
    <property type="evidence" value="ECO:0007669"/>
    <property type="project" value="UniProtKB-UniRule"/>
</dbReference>
<dbReference type="GO" id="GO:0009086">
    <property type="term" value="P:methionine biosynthetic process"/>
    <property type="evidence" value="ECO:0007669"/>
    <property type="project" value="UniProtKB-KW"/>
</dbReference>
<feature type="site" description="Transition state stabilizer" evidence="9">
    <location>
        <position position="204"/>
    </location>
</feature>
<name>A0AAD5EFQ1_UMBRA</name>
<dbReference type="GO" id="GO:0019344">
    <property type="term" value="P:cysteine biosynthetic process"/>
    <property type="evidence" value="ECO:0007669"/>
    <property type="project" value="UniProtKB-KW"/>
</dbReference>
<dbReference type="Gene3D" id="3.40.50.620">
    <property type="entry name" value="HUPs"/>
    <property type="match status" value="1"/>
</dbReference>
<feature type="domain" description="ATP-sulfurylase PUA-like" evidence="12">
    <location>
        <begin position="4"/>
        <end position="165"/>
    </location>
</feature>
<sequence>MANTPHGGVLKDLYLRDADKHDTLLAESEQLPSLELDDRQLCDLELILNGGFSPLEGFLNQKDYEGVVEDMRLADGLLWSIPINLDVSQEQITEIGIKAGARITLRDPRDDQALAILTVDDVYRPDKAKEAINVYGADDDAHPAVKYLHTIAKEFYVGGKLEAIQPPSHYDYVSNRFTPSELRAHFKKLQWTRVVAFQTRNPMHRAHRELTVRAARARKAHLLIHPVVGLTKPGDIDHYTRVRVYKALMPKYPNGMAELSLLPLAMRMGGPREAIWHALIRKNHGVTHFIVGRDHAGPGKNSQGVDFYGPYDAQDAVEKYKDEIGIEIVPFQMVAYCPDTDEYMPADEVPAGVNTLNISGTELRRRLKQGLPIPEWFSYPEVVKVLRQAYPPRATQGFTIFLTGLHASGKNSIARALQVSLNQQSTRSVSLLLGETIRAELSSELGYTKRERDINVQRIGYVAGELTKAGAACIAAPIAPYEAARQGAKTAIEKYGGFYLVHVATSLEECESRDREGVYKRARAGEIKGFTGIDDPYETPSKANLTVDISKQSVSQIVHEIVLMLEQDGYLGSA</sequence>
<evidence type="ECO:0000259" key="10">
    <source>
        <dbReference type="Pfam" id="PF01583"/>
    </source>
</evidence>
<feature type="binding site" evidence="9">
    <location>
        <begin position="292"/>
        <end position="295"/>
    </location>
    <ligand>
        <name>ATP</name>
        <dbReference type="ChEBI" id="CHEBI:30616"/>
    </ligand>
</feature>
<evidence type="ECO:0000256" key="3">
    <source>
        <dbReference type="ARBA" id="ARBA00022533"/>
    </source>
</evidence>
<dbReference type="NCBIfam" id="TIGR00339">
    <property type="entry name" value="sopT"/>
    <property type="match status" value="1"/>
</dbReference>
<comment type="domain">
    <text evidence="9">The adenylyl-sulfate kinase (APS kinase) is non-functional. It is involved in allosteric regulation by PAPS. PAPS binding induces a large rotational rearrangement of domains lowering the substrate affinity of the enzyme.</text>
</comment>
<dbReference type="GO" id="GO:0004020">
    <property type="term" value="F:adenylylsulfate kinase activity"/>
    <property type="evidence" value="ECO:0007669"/>
    <property type="project" value="UniProtKB-EC"/>
</dbReference>
<dbReference type="Pfam" id="PF14306">
    <property type="entry name" value="PUA_2"/>
    <property type="match status" value="1"/>
</dbReference>
<comment type="similarity">
    <text evidence="9">In the N-terminal section; belongs to the sulfate adenylyltransferase family.</text>
</comment>
<dbReference type="InterPro" id="IPR024951">
    <property type="entry name" value="Sulfurylase_cat_dom"/>
</dbReference>
<dbReference type="SUPFAM" id="SSF52374">
    <property type="entry name" value="Nucleotidylyl transferase"/>
    <property type="match status" value="1"/>
</dbReference>
<dbReference type="Gene3D" id="3.40.50.300">
    <property type="entry name" value="P-loop containing nucleotide triphosphate hydrolases"/>
    <property type="match status" value="1"/>
</dbReference>
<keyword evidence="5 9" id="KW-0548">Nucleotidyltransferase</keyword>
<dbReference type="InterPro" id="IPR014729">
    <property type="entry name" value="Rossmann-like_a/b/a_fold"/>
</dbReference>
<dbReference type="GO" id="GO:0005737">
    <property type="term" value="C:cytoplasm"/>
    <property type="evidence" value="ECO:0007669"/>
    <property type="project" value="UniProtKB-SubCell"/>
</dbReference>
<comment type="activity regulation">
    <text evidence="9">Allosterically inhibited by 3'-phosphoadenosine 5'-phosphosulfate (PAPS).</text>
</comment>
<dbReference type="InterPro" id="IPR027535">
    <property type="entry name" value="Sulf_adenylyltr_euk"/>
</dbReference>
<dbReference type="FunFam" id="3.10.400.10:FF:000003">
    <property type="entry name" value="Sulfate adenylyltransferase"/>
    <property type="match status" value="1"/>
</dbReference>
<dbReference type="SUPFAM" id="SSF52540">
    <property type="entry name" value="P-loop containing nucleoside triphosphate hydrolases"/>
    <property type="match status" value="1"/>
</dbReference>
<dbReference type="InterPro" id="IPR050512">
    <property type="entry name" value="Sulf_AdTrans/APS_kinase"/>
</dbReference>
<dbReference type="CDD" id="cd02027">
    <property type="entry name" value="APSK"/>
    <property type="match status" value="1"/>
</dbReference>
<dbReference type="InterPro" id="IPR015947">
    <property type="entry name" value="PUA-like_sf"/>
</dbReference>
<feature type="active site" evidence="9">
    <location>
        <position position="199"/>
    </location>
</feature>
<dbReference type="FunFam" id="3.40.50.300:FF:000802">
    <property type="entry name" value="Sulfate adenylyltransferase"/>
    <property type="match status" value="1"/>
</dbReference>
<dbReference type="NCBIfam" id="TIGR00455">
    <property type="entry name" value="apsK"/>
    <property type="match status" value="1"/>
</dbReference>
<feature type="site" description="Transition state stabilizer" evidence="9">
    <location>
        <position position="207"/>
    </location>
</feature>
<keyword evidence="4 9" id="KW-0808">Transferase</keyword>
<feature type="domain" description="Sulphate adenylyltransferase catalytic" evidence="11">
    <location>
        <begin position="176"/>
        <end position="388"/>
    </location>
</feature>
<evidence type="ECO:0000256" key="9">
    <source>
        <dbReference type="HAMAP-Rule" id="MF_03106"/>
    </source>
</evidence>
<keyword evidence="6 9" id="KW-0547">Nucleotide-binding</keyword>
<feature type="site" description="Induces change in substrate recognition on ATP binding" evidence="9">
    <location>
        <position position="331"/>
    </location>
</feature>
<dbReference type="InterPro" id="IPR027417">
    <property type="entry name" value="P-loop_NTPase"/>
</dbReference>